<dbReference type="InterPro" id="IPR013830">
    <property type="entry name" value="SGNH_hydro"/>
</dbReference>
<evidence type="ECO:0000259" key="1">
    <source>
        <dbReference type="Pfam" id="PF13472"/>
    </source>
</evidence>
<proteinExistence type="predicted"/>
<dbReference type="Pfam" id="PF13472">
    <property type="entry name" value="Lipase_GDSL_2"/>
    <property type="match status" value="1"/>
</dbReference>
<protein>
    <submittedName>
        <fullName evidence="2">GDSL-type esterase/lipase family protein</fullName>
    </submittedName>
</protein>
<dbReference type="EMBL" id="JARMAB010000006">
    <property type="protein sequence ID" value="MED1202392.1"/>
    <property type="molecule type" value="Genomic_DNA"/>
</dbReference>
<gene>
    <name evidence="2" type="ORF">P4T90_04715</name>
</gene>
<dbReference type="PANTHER" id="PTHR30383:SF5">
    <property type="entry name" value="SGNH HYDROLASE-TYPE ESTERASE DOMAIN-CONTAINING PROTEIN"/>
    <property type="match status" value="1"/>
</dbReference>
<name>A0ABU6MCJ3_9BACI</name>
<dbReference type="RefSeq" id="WP_066265887.1">
    <property type="nucleotide sequence ID" value="NZ_JARMAB010000006.1"/>
</dbReference>
<evidence type="ECO:0000313" key="3">
    <source>
        <dbReference type="Proteomes" id="UP001341444"/>
    </source>
</evidence>
<dbReference type="InterPro" id="IPR036514">
    <property type="entry name" value="SGNH_hydro_sf"/>
</dbReference>
<sequence>MYISCFGDSITRGVSYAKGRLRIIKQNYPSFLQQLFHTAPEIIIQNKGVFNDNSNLLIQRLEKDILQEKPDLVLICIGGNDCNFKWDEVACAPDDKHIPIVPIESYIKNVKTIVSKIRDKGIAPILVTLPPLDPTRYYRFISNTHGNAISHWISLVGGIEHWHGLYNRSLNALIQQMNVMSIDVRSALKKAGDLKGLISDDGIHPTPEGYSVISQKIHSDLISRIFPACL</sequence>
<dbReference type="InterPro" id="IPR051532">
    <property type="entry name" value="Ester_Hydrolysis_Enzymes"/>
</dbReference>
<keyword evidence="3" id="KW-1185">Reference proteome</keyword>
<comment type="caution">
    <text evidence="2">The sequence shown here is derived from an EMBL/GenBank/DDBJ whole genome shotgun (WGS) entry which is preliminary data.</text>
</comment>
<dbReference type="SUPFAM" id="SSF52266">
    <property type="entry name" value="SGNH hydrolase"/>
    <property type="match status" value="1"/>
</dbReference>
<organism evidence="2 3">
    <name type="scientific">Heyndrickxia acidicola</name>
    <dbReference type="NCBI Taxonomy" id="209389"/>
    <lineage>
        <taxon>Bacteria</taxon>
        <taxon>Bacillati</taxon>
        <taxon>Bacillota</taxon>
        <taxon>Bacilli</taxon>
        <taxon>Bacillales</taxon>
        <taxon>Bacillaceae</taxon>
        <taxon>Heyndrickxia</taxon>
    </lineage>
</organism>
<evidence type="ECO:0000313" key="2">
    <source>
        <dbReference type="EMBL" id="MED1202392.1"/>
    </source>
</evidence>
<dbReference type="Gene3D" id="3.40.50.1110">
    <property type="entry name" value="SGNH hydrolase"/>
    <property type="match status" value="1"/>
</dbReference>
<reference evidence="2 3" key="1">
    <citation type="submission" date="2023-03" db="EMBL/GenBank/DDBJ databases">
        <title>Bacillus Genome Sequencing.</title>
        <authorList>
            <person name="Dunlap C."/>
        </authorList>
    </citation>
    <scope>NUCLEOTIDE SEQUENCE [LARGE SCALE GENOMIC DNA]</scope>
    <source>
        <strain evidence="2 3">B-23453</strain>
    </source>
</reference>
<dbReference type="Proteomes" id="UP001341444">
    <property type="component" value="Unassembled WGS sequence"/>
</dbReference>
<accession>A0ABU6MCJ3</accession>
<dbReference type="PANTHER" id="PTHR30383">
    <property type="entry name" value="THIOESTERASE 1/PROTEASE 1/LYSOPHOSPHOLIPASE L1"/>
    <property type="match status" value="1"/>
</dbReference>
<feature type="domain" description="SGNH hydrolase-type esterase" evidence="1">
    <location>
        <begin position="5"/>
        <end position="211"/>
    </location>
</feature>